<dbReference type="PANTHER" id="PTHR33219:SF14">
    <property type="entry name" value="PROTEIN COFACTOR ASSEMBLY OF COMPLEX C SUBUNIT B CCB3, CHLOROPLASTIC-RELATED"/>
    <property type="match status" value="1"/>
</dbReference>
<accession>A0A0J1FN82</accession>
<dbReference type="PATRIC" id="fig|476652.3.peg.3094"/>
<gene>
    <name evidence="3" type="ORF">DEAC_c29360</name>
</gene>
<dbReference type="GO" id="GO:0016020">
    <property type="term" value="C:membrane"/>
    <property type="evidence" value="ECO:0007669"/>
    <property type="project" value="InterPro"/>
</dbReference>
<dbReference type="STRING" id="476652.DEAC_c29360"/>
<feature type="transmembrane region" description="Helical" evidence="2">
    <location>
        <begin position="66"/>
        <end position="86"/>
    </location>
</feature>
<dbReference type="RefSeq" id="WP_047810765.1">
    <property type="nucleotide sequence ID" value="NZ_LDZY01000010.1"/>
</dbReference>
<comment type="caution">
    <text evidence="3">The sequence shown here is derived from an EMBL/GenBank/DDBJ whole genome shotgun (WGS) entry which is preliminary data.</text>
</comment>
<dbReference type="PANTHER" id="PTHR33219">
    <property type="entry name" value="YLMG HOMOLOG PROTEIN 2, CHLOROPLASTIC"/>
    <property type="match status" value="1"/>
</dbReference>
<feature type="transmembrane region" description="Helical" evidence="2">
    <location>
        <begin position="12"/>
        <end position="29"/>
    </location>
</feature>
<dbReference type="EMBL" id="LDZY01000010">
    <property type="protein sequence ID" value="KLU64969.1"/>
    <property type="molecule type" value="Genomic_DNA"/>
</dbReference>
<keyword evidence="2" id="KW-0472">Membrane</keyword>
<dbReference type="InterPro" id="IPR003425">
    <property type="entry name" value="CCB3/YggT"/>
</dbReference>
<keyword evidence="4" id="KW-1185">Reference proteome</keyword>
<dbReference type="Pfam" id="PF02325">
    <property type="entry name" value="CCB3_YggT"/>
    <property type="match status" value="1"/>
</dbReference>
<evidence type="ECO:0000256" key="1">
    <source>
        <dbReference type="ARBA" id="ARBA00010894"/>
    </source>
</evidence>
<keyword evidence="2" id="KW-0812">Transmembrane</keyword>
<evidence type="ECO:0000313" key="4">
    <source>
        <dbReference type="Proteomes" id="UP000036356"/>
    </source>
</evidence>
<dbReference type="Proteomes" id="UP000036356">
    <property type="component" value="Unassembled WGS sequence"/>
</dbReference>
<evidence type="ECO:0000313" key="3">
    <source>
        <dbReference type="EMBL" id="KLU64969.1"/>
    </source>
</evidence>
<organism evidence="3 4">
    <name type="scientific">Desulfosporosinus acididurans</name>
    <dbReference type="NCBI Taxonomy" id="476652"/>
    <lineage>
        <taxon>Bacteria</taxon>
        <taxon>Bacillati</taxon>
        <taxon>Bacillota</taxon>
        <taxon>Clostridia</taxon>
        <taxon>Eubacteriales</taxon>
        <taxon>Desulfitobacteriaceae</taxon>
        <taxon>Desulfosporosinus</taxon>
    </lineage>
</organism>
<reference evidence="3 4" key="1">
    <citation type="submission" date="2015-06" db="EMBL/GenBank/DDBJ databases">
        <title>Draft genome of the moderately acidophilic sulfate reducer Candidatus Desulfosporosinus acididurans strain M1.</title>
        <authorList>
            <person name="Poehlein A."/>
            <person name="Petzsch P."/>
            <person name="Johnson B.D."/>
            <person name="Schloemann M."/>
            <person name="Daniel R."/>
            <person name="Muehling M."/>
        </authorList>
    </citation>
    <scope>NUCLEOTIDE SEQUENCE [LARGE SCALE GENOMIC DNA]</scope>
    <source>
        <strain evidence="3 4">M1</strain>
    </source>
</reference>
<name>A0A0J1FN82_9FIRM</name>
<protein>
    <submittedName>
        <fullName evidence="3">YGGT family protein</fullName>
    </submittedName>
</protein>
<comment type="similarity">
    <text evidence="1">Belongs to the YggT family.</text>
</comment>
<sequence>MISLIAQIIDKVITILIFAIIIRTFLSYIPRLKPNPLITIIYDVTDPLLKPFQRFQISSGGMGLDFSPLIAIIVLNLIQSLIVRLFY</sequence>
<evidence type="ECO:0000256" key="2">
    <source>
        <dbReference type="SAM" id="Phobius"/>
    </source>
</evidence>
<dbReference type="AlphaFoldDB" id="A0A0J1FN82"/>
<keyword evidence="2" id="KW-1133">Transmembrane helix</keyword>
<proteinExistence type="inferred from homology"/>